<protein>
    <submittedName>
        <fullName evidence="1">Uncharacterized protein</fullName>
    </submittedName>
</protein>
<dbReference type="EMBL" id="EQ974043">
    <property type="protein sequence ID" value="EEF34946.1"/>
    <property type="molecule type" value="Genomic_DNA"/>
</dbReference>
<evidence type="ECO:0000313" key="2">
    <source>
        <dbReference type="Proteomes" id="UP000008311"/>
    </source>
</evidence>
<keyword evidence="2" id="KW-1185">Reference proteome</keyword>
<reference evidence="2" key="1">
    <citation type="journal article" date="2010" name="Nat. Biotechnol.">
        <title>Draft genome sequence of the oilseed species Ricinus communis.</title>
        <authorList>
            <person name="Chan A.P."/>
            <person name="Crabtree J."/>
            <person name="Zhao Q."/>
            <person name="Lorenzi H."/>
            <person name="Orvis J."/>
            <person name="Puiu D."/>
            <person name="Melake-Berhan A."/>
            <person name="Jones K.M."/>
            <person name="Redman J."/>
            <person name="Chen G."/>
            <person name="Cahoon E.B."/>
            <person name="Gedil M."/>
            <person name="Stanke M."/>
            <person name="Haas B.J."/>
            <person name="Wortman J.R."/>
            <person name="Fraser-Liggett C.M."/>
            <person name="Ravel J."/>
            <person name="Rabinowicz P.D."/>
        </authorList>
    </citation>
    <scope>NUCLEOTIDE SEQUENCE [LARGE SCALE GENOMIC DNA]</scope>
    <source>
        <strain evidence="2">cv. Hale</strain>
    </source>
</reference>
<name>B9SN85_RICCO</name>
<sequence length="145" mass="16797">MGYQSKNESFLRIEEDYDQEMEACRFQVAVEVRDQPPMAMVYRNLWRTRVPARLWSDMLMSLKQTGPMPIFAWADSEIQICNGYTPLNFEFVREIRSHNLLATSLINIETWKHFWNLGSEDGSLPIPGSGGSVRPGPMAMIYEEM</sequence>
<dbReference type="InParanoid" id="B9SN85"/>
<dbReference type="Proteomes" id="UP000008311">
    <property type="component" value="Unassembled WGS sequence"/>
</dbReference>
<proteinExistence type="predicted"/>
<organism evidence="1 2">
    <name type="scientific">Ricinus communis</name>
    <name type="common">Castor bean</name>
    <dbReference type="NCBI Taxonomy" id="3988"/>
    <lineage>
        <taxon>Eukaryota</taxon>
        <taxon>Viridiplantae</taxon>
        <taxon>Streptophyta</taxon>
        <taxon>Embryophyta</taxon>
        <taxon>Tracheophyta</taxon>
        <taxon>Spermatophyta</taxon>
        <taxon>Magnoliopsida</taxon>
        <taxon>eudicotyledons</taxon>
        <taxon>Gunneridae</taxon>
        <taxon>Pentapetalae</taxon>
        <taxon>rosids</taxon>
        <taxon>fabids</taxon>
        <taxon>Malpighiales</taxon>
        <taxon>Euphorbiaceae</taxon>
        <taxon>Acalyphoideae</taxon>
        <taxon>Acalypheae</taxon>
        <taxon>Ricinus</taxon>
    </lineage>
</organism>
<evidence type="ECO:0000313" key="1">
    <source>
        <dbReference type="EMBL" id="EEF34946.1"/>
    </source>
</evidence>
<gene>
    <name evidence="1" type="ORF">RCOM_1186690</name>
</gene>
<accession>B9SN85</accession>
<dbReference type="AlphaFoldDB" id="B9SN85"/>